<proteinExistence type="predicted"/>
<organism evidence="1 2">
    <name type="scientific">Streblomastix strix</name>
    <dbReference type="NCBI Taxonomy" id="222440"/>
    <lineage>
        <taxon>Eukaryota</taxon>
        <taxon>Metamonada</taxon>
        <taxon>Preaxostyla</taxon>
        <taxon>Oxymonadida</taxon>
        <taxon>Streblomastigidae</taxon>
        <taxon>Streblomastix</taxon>
    </lineage>
</organism>
<dbReference type="EMBL" id="SNRW01013036">
    <property type="protein sequence ID" value="KAA6373087.1"/>
    <property type="molecule type" value="Genomic_DNA"/>
</dbReference>
<comment type="caution">
    <text evidence="1">The sequence shown here is derived from an EMBL/GenBank/DDBJ whole genome shotgun (WGS) entry which is preliminary data.</text>
</comment>
<gene>
    <name evidence="1" type="ORF">EZS28_031386</name>
</gene>
<dbReference type="AlphaFoldDB" id="A0A5J4URR7"/>
<name>A0A5J4URR7_9EUKA</name>
<sequence>MNKNIHIEKSNELNIEIKQGILTMKSLEYLAEDGLLLEIFVSKLKLHETISALIHINCNPDLNCAQCINIPDSSSIQELQGSAFGFLGNLAYDNRSAEDYLVANHETFEHIYPIINLFSKHSTSLSSQLVQQSSSTSHQLILPTRSNLEGALFLLLNLTYGKQYQHELFNSTPGIIDSFYFLMNFDMQRSVNKVMNIQSAWIRECSITCLNLSWHYGNEETKKLMIQDQRFIKLQIKGISTVGGIKEENIKVITCILSDMIQKYKIINEGTSEQLKNIKKSLIEEEIEQQGGQEEISAHEFNTIDGIYQPAIELRYKMGNTFIWYDSLINKLNWRINFLEQGGFEIVYIQQ</sequence>
<evidence type="ECO:0000313" key="2">
    <source>
        <dbReference type="Proteomes" id="UP000324800"/>
    </source>
</evidence>
<evidence type="ECO:0000313" key="1">
    <source>
        <dbReference type="EMBL" id="KAA6373087.1"/>
    </source>
</evidence>
<dbReference type="Proteomes" id="UP000324800">
    <property type="component" value="Unassembled WGS sequence"/>
</dbReference>
<accession>A0A5J4URR7</accession>
<protein>
    <submittedName>
        <fullName evidence="1">Uncharacterized protein</fullName>
    </submittedName>
</protein>
<reference evidence="1 2" key="1">
    <citation type="submission" date="2019-03" db="EMBL/GenBank/DDBJ databases">
        <title>Single cell metagenomics reveals metabolic interactions within the superorganism composed of flagellate Streblomastix strix and complex community of Bacteroidetes bacteria on its surface.</title>
        <authorList>
            <person name="Treitli S.C."/>
            <person name="Kolisko M."/>
            <person name="Husnik F."/>
            <person name="Keeling P."/>
            <person name="Hampl V."/>
        </authorList>
    </citation>
    <scope>NUCLEOTIDE SEQUENCE [LARGE SCALE GENOMIC DNA]</scope>
    <source>
        <strain evidence="1">ST1C</strain>
    </source>
</reference>